<dbReference type="Gene3D" id="6.10.250.690">
    <property type="match status" value="1"/>
</dbReference>
<dbReference type="InterPro" id="IPR039420">
    <property type="entry name" value="WalR-like"/>
</dbReference>
<dbReference type="SMART" id="SM00862">
    <property type="entry name" value="Trans_reg_C"/>
    <property type="match status" value="1"/>
</dbReference>
<dbReference type="InterPro" id="IPR016032">
    <property type="entry name" value="Sig_transdc_resp-reg_C-effctor"/>
</dbReference>
<dbReference type="SUPFAM" id="SSF46894">
    <property type="entry name" value="C-terminal effector domain of the bipartite response regulators"/>
    <property type="match status" value="1"/>
</dbReference>
<evidence type="ECO:0000256" key="3">
    <source>
        <dbReference type="ARBA" id="ARBA00023012"/>
    </source>
</evidence>
<evidence type="ECO:0000313" key="12">
    <source>
        <dbReference type="Proteomes" id="UP000219440"/>
    </source>
</evidence>
<reference evidence="11 12" key="1">
    <citation type="submission" date="2017-09" db="EMBL/GenBank/DDBJ databases">
        <authorList>
            <person name="Ehlers B."/>
            <person name="Leendertz F.H."/>
        </authorList>
    </citation>
    <scope>NUCLEOTIDE SEQUENCE [LARGE SCALE GENOMIC DNA]</scope>
    <source>
        <strain evidence="11 12">CGMCC 1.05381</strain>
    </source>
</reference>
<evidence type="ECO:0000259" key="10">
    <source>
        <dbReference type="PROSITE" id="PS51755"/>
    </source>
</evidence>
<dbReference type="InterPro" id="IPR001789">
    <property type="entry name" value="Sig_transdc_resp-reg_receiver"/>
</dbReference>
<feature type="modified residue" description="4-aspartylphosphate" evidence="7">
    <location>
        <position position="52"/>
    </location>
</feature>
<sequence length="225" mass="24118">MVKILVVEDDGAMGALVKHGLEEGGYEVTLVTNGVDALIAVANDEFSAAAIDVMLPEMSGFEICRHLRNQGNTMPVMLLTARDAVEDRVIGLDSGADDYLTKPFSFAEFSARIRALVRRDSAAPKSTLRIGGIALDAATVRATANGSALPLSSKEFAMLWTLGAHTGEALSRQEILQEVWGTTQHIDPTIVDQYVSYLRRKLEPLGAGVSISTVRGVGYRLVVAS</sequence>
<dbReference type="CDD" id="cd00383">
    <property type="entry name" value="trans_reg_C"/>
    <property type="match status" value="1"/>
</dbReference>
<evidence type="ECO:0000256" key="1">
    <source>
        <dbReference type="ARBA" id="ARBA00004496"/>
    </source>
</evidence>
<evidence type="ECO:0000256" key="5">
    <source>
        <dbReference type="ARBA" id="ARBA00023125"/>
    </source>
</evidence>
<dbReference type="GO" id="GO:0005829">
    <property type="term" value="C:cytosol"/>
    <property type="evidence" value="ECO:0007669"/>
    <property type="project" value="TreeGrafter"/>
</dbReference>
<dbReference type="PROSITE" id="PS51755">
    <property type="entry name" value="OMPR_PHOB"/>
    <property type="match status" value="1"/>
</dbReference>
<dbReference type="SUPFAM" id="SSF52172">
    <property type="entry name" value="CheY-like"/>
    <property type="match status" value="1"/>
</dbReference>
<dbReference type="PROSITE" id="PS50110">
    <property type="entry name" value="RESPONSE_REGULATORY"/>
    <property type="match status" value="1"/>
</dbReference>
<keyword evidence="2 7" id="KW-0597">Phosphoprotein</keyword>
<dbReference type="InterPro" id="IPR036388">
    <property type="entry name" value="WH-like_DNA-bd_sf"/>
</dbReference>
<keyword evidence="3" id="KW-0902">Two-component regulatory system</keyword>
<feature type="DNA-binding region" description="OmpR/PhoB-type" evidence="8">
    <location>
        <begin position="125"/>
        <end position="223"/>
    </location>
</feature>
<evidence type="ECO:0000256" key="8">
    <source>
        <dbReference type="PROSITE-ProRule" id="PRU01091"/>
    </source>
</evidence>
<dbReference type="Proteomes" id="UP000219440">
    <property type="component" value="Unassembled WGS sequence"/>
</dbReference>
<gene>
    <name evidence="11" type="ORF">SAMN06296378_1514</name>
</gene>
<proteinExistence type="predicted"/>
<dbReference type="InterPro" id="IPR011006">
    <property type="entry name" value="CheY-like_superfamily"/>
</dbReference>
<evidence type="ECO:0000256" key="4">
    <source>
        <dbReference type="ARBA" id="ARBA00023015"/>
    </source>
</evidence>
<dbReference type="OrthoDB" id="9802426at2"/>
<keyword evidence="12" id="KW-1185">Reference proteome</keyword>
<dbReference type="Pfam" id="PF00486">
    <property type="entry name" value="Trans_reg_C"/>
    <property type="match status" value="1"/>
</dbReference>
<dbReference type="Pfam" id="PF00072">
    <property type="entry name" value="Response_reg"/>
    <property type="match status" value="1"/>
</dbReference>
<name>A0A2C8ZJW0_9MICO</name>
<dbReference type="GO" id="GO:0000156">
    <property type="term" value="F:phosphorelay response regulator activity"/>
    <property type="evidence" value="ECO:0007669"/>
    <property type="project" value="TreeGrafter"/>
</dbReference>
<dbReference type="PANTHER" id="PTHR48111:SF22">
    <property type="entry name" value="REGULATOR OF RPOS"/>
    <property type="match status" value="1"/>
</dbReference>
<accession>A0A2C8ZJW0</accession>
<evidence type="ECO:0000256" key="2">
    <source>
        <dbReference type="ARBA" id="ARBA00022553"/>
    </source>
</evidence>
<dbReference type="GO" id="GO:0000976">
    <property type="term" value="F:transcription cis-regulatory region binding"/>
    <property type="evidence" value="ECO:0007669"/>
    <property type="project" value="TreeGrafter"/>
</dbReference>
<dbReference type="InterPro" id="IPR001867">
    <property type="entry name" value="OmpR/PhoB-type_DNA-bd"/>
</dbReference>
<dbReference type="PANTHER" id="PTHR48111">
    <property type="entry name" value="REGULATOR OF RPOS"/>
    <property type="match status" value="1"/>
</dbReference>
<keyword evidence="4" id="KW-0805">Transcription regulation</keyword>
<dbReference type="SMART" id="SM00448">
    <property type="entry name" value="REC"/>
    <property type="match status" value="1"/>
</dbReference>
<keyword evidence="5 8" id="KW-0238">DNA-binding</keyword>
<comment type="subcellular location">
    <subcellularLocation>
        <location evidence="1">Cytoplasm</location>
    </subcellularLocation>
</comment>
<feature type="domain" description="Response regulatory" evidence="9">
    <location>
        <begin position="3"/>
        <end position="117"/>
    </location>
</feature>
<dbReference type="AlphaFoldDB" id="A0A2C8ZJW0"/>
<feature type="domain" description="OmpR/PhoB-type" evidence="10">
    <location>
        <begin position="125"/>
        <end position="223"/>
    </location>
</feature>
<dbReference type="RefSeq" id="WP_097060626.1">
    <property type="nucleotide sequence ID" value="NZ_BMLC01000001.1"/>
</dbReference>
<evidence type="ECO:0000259" key="9">
    <source>
        <dbReference type="PROSITE" id="PS50110"/>
    </source>
</evidence>
<dbReference type="Gene3D" id="3.40.50.2300">
    <property type="match status" value="1"/>
</dbReference>
<dbReference type="EMBL" id="OCST01000003">
    <property type="protein sequence ID" value="SOE65179.1"/>
    <property type="molecule type" value="Genomic_DNA"/>
</dbReference>
<organism evidence="11 12">
    <name type="scientific">Salinibacterium xinjiangense</name>
    <dbReference type="NCBI Taxonomy" id="386302"/>
    <lineage>
        <taxon>Bacteria</taxon>
        <taxon>Bacillati</taxon>
        <taxon>Actinomycetota</taxon>
        <taxon>Actinomycetes</taxon>
        <taxon>Micrococcales</taxon>
        <taxon>Microbacteriaceae</taxon>
        <taxon>Salinibacterium</taxon>
    </lineage>
</organism>
<protein>
    <submittedName>
        <fullName evidence="11">Two-component system, OmpR family, response regulator</fullName>
    </submittedName>
</protein>
<dbReference type="GO" id="GO:0006355">
    <property type="term" value="P:regulation of DNA-templated transcription"/>
    <property type="evidence" value="ECO:0007669"/>
    <property type="project" value="InterPro"/>
</dbReference>
<keyword evidence="6" id="KW-0804">Transcription</keyword>
<dbReference type="GO" id="GO:0032993">
    <property type="term" value="C:protein-DNA complex"/>
    <property type="evidence" value="ECO:0007669"/>
    <property type="project" value="TreeGrafter"/>
</dbReference>
<dbReference type="Gene3D" id="1.10.10.10">
    <property type="entry name" value="Winged helix-like DNA-binding domain superfamily/Winged helix DNA-binding domain"/>
    <property type="match status" value="1"/>
</dbReference>
<evidence type="ECO:0000313" key="11">
    <source>
        <dbReference type="EMBL" id="SOE65179.1"/>
    </source>
</evidence>
<evidence type="ECO:0000256" key="7">
    <source>
        <dbReference type="PROSITE-ProRule" id="PRU00169"/>
    </source>
</evidence>
<evidence type="ECO:0000256" key="6">
    <source>
        <dbReference type="ARBA" id="ARBA00023163"/>
    </source>
</evidence>
<dbReference type="CDD" id="cd17624">
    <property type="entry name" value="REC_OmpR_PmrA-like"/>
    <property type="match status" value="1"/>
</dbReference>